<accession>A0A317VN59</accession>
<dbReference type="PROSITE" id="PS50929">
    <property type="entry name" value="ABC_TM1F"/>
    <property type="match status" value="2"/>
</dbReference>
<dbReference type="InterPro" id="IPR056227">
    <property type="entry name" value="TMD0_ABC"/>
</dbReference>
<dbReference type="PANTHER" id="PTHR24223:SF399">
    <property type="entry name" value="ABC TRANSPORTER ATNG"/>
    <property type="match status" value="1"/>
</dbReference>
<feature type="transmembrane region" description="Helical" evidence="12">
    <location>
        <begin position="529"/>
        <end position="548"/>
    </location>
</feature>
<feature type="region of interest" description="Disordered" evidence="11">
    <location>
        <begin position="848"/>
        <end position="871"/>
    </location>
</feature>
<evidence type="ECO:0000256" key="10">
    <source>
        <dbReference type="ARBA" id="ARBA00023180"/>
    </source>
</evidence>
<evidence type="ECO:0000256" key="7">
    <source>
        <dbReference type="ARBA" id="ARBA00022840"/>
    </source>
</evidence>
<dbReference type="GO" id="GO:0005886">
    <property type="term" value="C:plasma membrane"/>
    <property type="evidence" value="ECO:0007669"/>
    <property type="project" value="UniProtKB-SubCell"/>
</dbReference>
<reference evidence="15 16" key="1">
    <citation type="submission" date="2016-12" db="EMBL/GenBank/DDBJ databases">
        <title>The genomes of Aspergillus section Nigri reveals drivers in fungal speciation.</title>
        <authorList>
            <consortium name="DOE Joint Genome Institute"/>
            <person name="Vesth T.C."/>
            <person name="Nybo J."/>
            <person name="Theobald S."/>
            <person name="Brandl J."/>
            <person name="Frisvad J.C."/>
            <person name="Nielsen K.F."/>
            <person name="Lyhne E.K."/>
            <person name="Kogle M.E."/>
            <person name="Kuo A."/>
            <person name="Riley R."/>
            <person name="Clum A."/>
            <person name="Nolan M."/>
            <person name="Lipzen A."/>
            <person name="Salamov A."/>
            <person name="Henrissat B."/>
            <person name="Wiebenga A."/>
            <person name="De Vries R.P."/>
            <person name="Grigoriev I.V."/>
            <person name="Mortensen U.H."/>
            <person name="Andersen M.R."/>
            <person name="Baker S.E."/>
        </authorList>
    </citation>
    <scope>NUCLEOTIDE SEQUENCE [LARGE SCALE GENOMIC DNA]</scope>
    <source>
        <strain evidence="15 16">CBS 117.55</strain>
    </source>
</reference>
<feature type="transmembrane region" description="Helical" evidence="12">
    <location>
        <begin position="105"/>
        <end position="124"/>
    </location>
</feature>
<dbReference type="GeneID" id="37063564"/>
<keyword evidence="6" id="KW-0547">Nucleotide-binding</keyword>
<dbReference type="InterPro" id="IPR011527">
    <property type="entry name" value="ABC1_TM_dom"/>
</dbReference>
<dbReference type="SMART" id="SM00382">
    <property type="entry name" value="AAA"/>
    <property type="match status" value="2"/>
</dbReference>
<keyword evidence="9 12" id="KW-0472">Membrane</keyword>
<dbReference type="InterPro" id="IPR044726">
    <property type="entry name" value="ABCC_6TM_D2"/>
</dbReference>
<feature type="region of interest" description="Disordered" evidence="11">
    <location>
        <begin position="581"/>
        <end position="604"/>
    </location>
</feature>
<dbReference type="RefSeq" id="XP_025397015.1">
    <property type="nucleotide sequence ID" value="XM_025541327.1"/>
</dbReference>
<dbReference type="FunFam" id="1.20.1560.10:FF:000066">
    <property type="entry name" value="ABC multidrug transporter (Eurofung)"/>
    <property type="match status" value="1"/>
</dbReference>
<dbReference type="EMBL" id="MSFL01000023">
    <property type="protein sequence ID" value="PWY74368.1"/>
    <property type="molecule type" value="Genomic_DNA"/>
</dbReference>
<evidence type="ECO:0000256" key="11">
    <source>
        <dbReference type="SAM" id="MobiDB-lite"/>
    </source>
</evidence>
<evidence type="ECO:0000259" key="14">
    <source>
        <dbReference type="PROSITE" id="PS50929"/>
    </source>
</evidence>
<feature type="domain" description="ABC transporter" evidence="13">
    <location>
        <begin position="613"/>
        <end position="842"/>
    </location>
</feature>
<dbReference type="InterPro" id="IPR003439">
    <property type="entry name" value="ABC_transporter-like_ATP-bd"/>
</dbReference>
<feature type="transmembrane region" description="Helical" evidence="12">
    <location>
        <begin position="1119"/>
        <end position="1142"/>
    </location>
</feature>
<feature type="transmembrane region" description="Helical" evidence="12">
    <location>
        <begin position="72"/>
        <end position="93"/>
    </location>
</feature>
<dbReference type="Pfam" id="PF00664">
    <property type="entry name" value="ABC_membrane"/>
    <property type="match status" value="1"/>
</dbReference>
<dbReference type="Gene3D" id="3.40.50.300">
    <property type="entry name" value="P-loop containing nucleotide triphosphate hydrolases"/>
    <property type="match status" value="2"/>
</dbReference>
<organism evidence="15 16">
    <name type="scientific">Aspergillus heteromorphus CBS 117.55</name>
    <dbReference type="NCBI Taxonomy" id="1448321"/>
    <lineage>
        <taxon>Eukaryota</taxon>
        <taxon>Fungi</taxon>
        <taxon>Dikarya</taxon>
        <taxon>Ascomycota</taxon>
        <taxon>Pezizomycotina</taxon>
        <taxon>Eurotiomycetes</taxon>
        <taxon>Eurotiomycetidae</taxon>
        <taxon>Eurotiales</taxon>
        <taxon>Aspergillaceae</taxon>
        <taxon>Aspergillus</taxon>
        <taxon>Aspergillus subgen. Circumdati</taxon>
    </lineage>
</organism>
<dbReference type="FunFam" id="1.20.1560.10:FF:000055">
    <property type="entry name" value="ABC multidrug transporter (Eurofung)"/>
    <property type="match status" value="1"/>
</dbReference>
<dbReference type="Pfam" id="PF00005">
    <property type="entry name" value="ABC_tran"/>
    <property type="match status" value="2"/>
</dbReference>
<gene>
    <name evidence="15" type="ORF">BO70DRAFT_341220</name>
</gene>
<evidence type="ECO:0000313" key="16">
    <source>
        <dbReference type="Proteomes" id="UP000247233"/>
    </source>
</evidence>
<evidence type="ECO:0000256" key="2">
    <source>
        <dbReference type="ARBA" id="ARBA00009726"/>
    </source>
</evidence>
<evidence type="ECO:0000313" key="15">
    <source>
        <dbReference type="EMBL" id="PWY74368.1"/>
    </source>
</evidence>
<evidence type="ECO:0000256" key="3">
    <source>
        <dbReference type="ARBA" id="ARBA00022448"/>
    </source>
</evidence>
<comment type="similarity">
    <text evidence="2">Belongs to the ABC transporter superfamily. ABCC family. Conjugate transporter (TC 3.A.1.208) subfamily.</text>
</comment>
<dbReference type="PROSITE" id="PS00211">
    <property type="entry name" value="ABC_TRANSPORTER_1"/>
    <property type="match status" value="1"/>
</dbReference>
<feature type="transmembrane region" description="Helical" evidence="12">
    <location>
        <begin position="314"/>
        <end position="337"/>
    </location>
</feature>
<evidence type="ECO:0000256" key="12">
    <source>
        <dbReference type="SAM" id="Phobius"/>
    </source>
</evidence>
<evidence type="ECO:0000256" key="4">
    <source>
        <dbReference type="ARBA" id="ARBA00022475"/>
    </source>
</evidence>
<proteinExistence type="inferred from homology"/>
<dbReference type="InterPro" id="IPR027417">
    <property type="entry name" value="P-loop_NTPase"/>
</dbReference>
<dbReference type="GO" id="GO:0005524">
    <property type="term" value="F:ATP binding"/>
    <property type="evidence" value="ECO:0007669"/>
    <property type="project" value="UniProtKB-KW"/>
</dbReference>
<name>A0A317VN59_9EURO</name>
<evidence type="ECO:0000259" key="13">
    <source>
        <dbReference type="PROSITE" id="PS50893"/>
    </source>
</evidence>
<dbReference type="InterPro" id="IPR036640">
    <property type="entry name" value="ABC1_TM_sf"/>
</dbReference>
<keyword evidence="7" id="KW-0067">ATP-binding</keyword>
<feature type="transmembrane region" description="Helical" evidence="12">
    <location>
        <begin position="491"/>
        <end position="517"/>
    </location>
</feature>
<comment type="subcellular location">
    <subcellularLocation>
        <location evidence="1">Cell membrane</location>
        <topology evidence="1">Multi-pass membrane protein</topology>
    </subcellularLocation>
</comment>
<dbReference type="STRING" id="1448321.A0A317VN59"/>
<evidence type="ECO:0000256" key="6">
    <source>
        <dbReference type="ARBA" id="ARBA00022741"/>
    </source>
</evidence>
<evidence type="ECO:0000256" key="5">
    <source>
        <dbReference type="ARBA" id="ARBA00022692"/>
    </source>
</evidence>
<dbReference type="SUPFAM" id="SSF52540">
    <property type="entry name" value="P-loop containing nucleoside triphosphate hydrolases"/>
    <property type="match status" value="2"/>
</dbReference>
<feature type="transmembrane region" description="Helical" evidence="12">
    <location>
        <begin position="278"/>
        <end position="302"/>
    </location>
</feature>
<feature type="compositionally biased region" description="Polar residues" evidence="11">
    <location>
        <begin position="582"/>
        <end position="598"/>
    </location>
</feature>
<dbReference type="CDD" id="cd18580">
    <property type="entry name" value="ABC_6TM_ABCC_D2"/>
    <property type="match status" value="1"/>
</dbReference>
<keyword evidence="16" id="KW-1185">Reference proteome</keyword>
<dbReference type="InterPro" id="IPR050173">
    <property type="entry name" value="ABC_transporter_C-like"/>
</dbReference>
<feature type="transmembrane region" description="Helical" evidence="12">
    <location>
        <begin position="1035"/>
        <end position="1055"/>
    </location>
</feature>
<feature type="transmembrane region" description="Helical" evidence="12">
    <location>
        <begin position="932"/>
        <end position="952"/>
    </location>
</feature>
<keyword evidence="5 12" id="KW-0812">Transmembrane</keyword>
<keyword evidence="10" id="KW-0325">Glycoprotein</keyword>
<dbReference type="InterPro" id="IPR003593">
    <property type="entry name" value="AAA+_ATPase"/>
</dbReference>
<dbReference type="InterPro" id="IPR044746">
    <property type="entry name" value="ABCC_6TM_D1"/>
</dbReference>
<comment type="caution">
    <text evidence="15">The sequence shown here is derived from an EMBL/GenBank/DDBJ whole genome shotgun (WGS) entry which is preliminary data.</text>
</comment>
<feature type="domain" description="ABC transporter" evidence="13">
    <location>
        <begin position="1217"/>
        <end position="1451"/>
    </location>
</feature>
<keyword evidence="3" id="KW-0813">Transport</keyword>
<evidence type="ECO:0000256" key="9">
    <source>
        <dbReference type="ARBA" id="ARBA00023136"/>
    </source>
</evidence>
<dbReference type="PROSITE" id="PS50893">
    <property type="entry name" value="ABC_TRANSPORTER_2"/>
    <property type="match status" value="2"/>
</dbReference>
<dbReference type="OrthoDB" id="6500128at2759"/>
<dbReference type="GO" id="GO:0016887">
    <property type="term" value="F:ATP hydrolysis activity"/>
    <property type="evidence" value="ECO:0007669"/>
    <property type="project" value="InterPro"/>
</dbReference>
<dbReference type="CDD" id="cd18579">
    <property type="entry name" value="ABC_6TM_ABCC_D1"/>
    <property type="match status" value="1"/>
</dbReference>
<dbReference type="InterPro" id="IPR017871">
    <property type="entry name" value="ABC_transporter-like_CS"/>
</dbReference>
<feature type="region of interest" description="Disordered" evidence="11">
    <location>
        <begin position="1190"/>
        <end position="1210"/>
    </location>
</feature>
<dbReference type="Proteomes" id="UP000247233">
    <property type="component" value="Unassembled WGS sequence"/>
</dbReference>
<feature type="domain" description="ABC transmembrane type-1" evidence="14">
    <location>
        <begin position="897"/>
        <end position="1142"/>
    </location>
</feature>
<dbReference type="Pfam" id="PF24357">
    <property type="entry name" value="TMD0_ABC"/>
    <property type="match status" value="1"/>
</dbReference>
<dbReference type="SUPFAM" id="SSF90123">
    <property type="entry name" value="ABC transporter transmembrane region"/>
    <property type="match status" value="2"/>
</dbReference>
<feature type="transmembrane region" description="Helical" evidence="12">
    <location>
        <begin position="38"/>
        <end position="60"/>
    </location>
</feature>
<feature type="compositionally biased region" description="Polar residues" evidence="11">
    <location>
        <begin position="1190"/>
        <end position="1200"/>
    </location>
</feature>
<dbReference type="PANTHER" id="PTHR24223">
    <property type="entry name" value="ATP-BINDING CASSETTE SUB-FAMILY C"/>
    <property type="match status" value="1"/>
</dbReference>
<feature type="domain" description="ABC transmembrane type-1" evidence="14">
    <location>
        <begin position="282"/>
        <end position="556"/>
    </location>
</feature>
<dbReference type="Gene3D" id="1.20.1560.10">
    <property type="entry name" value="ABC transporter type 1, transmembrane domain"/>
    <property type="match status" value="2"/>
</dbReference>
<evidence type="ECO:0000256" key="8">
    <source>
        <dbReference type="ARBA" id="ARBA00022989"/>
    </source>
</evidence>
<sequence>MDSLNATEFCILADRHFGPQVQVRCRSFDFTVAFEESILSVLPSVLFIVSAAFRIGILYRTKPKVGAKLWQLFKLSLGAVFGLCQLLLLVFYLLPHGGSHQPLAIASLALSVADATFLCVLSYLEHEKAIAPSSVLLVYLSLSTLLDATRLRTLWLLGDGRVPFKAISSISLAVKLSVLLAESLAKTKHFLDPDAASLSPEETGGIFSNGFFLWTNSLLLKGFKKVLSLSDLYHLPQSCVVIGQDPAFRYAFEKSKTKHYKLVTVTLKMFKYRLMWPVIPRLFLLAFTLLQPVLMLELLQWLEESSLRDQSIGYGILGAYVIVYIGLAVATGSYWRLQLRFITLLRGTLISAIYQKAFTLNDADAKKATISLMSTDVEMACTGLEQFHEIYFSLLQIGLAIWLLERQVGVACVSPAIVATACAIATYKLSQYVGQSQKAWLESVQQRLNATTSMLSYMKTVKMSGFTRNLFNRIYNLRDAELNAASGYRGLLVWVMGLAYAPSAISPVVTLAIYAAIRSDTWSTSSASNIYTAISLIGLISSPLVTVFQQVPMVVAALSCLDRIERFLDLPVHNDYREPFSSHGSQIASEKQATSSVTPLPDHEDTGRSRIALTLHDASFSYPESPSIVLQNMTVSIQRSQVTLIMGPVGSGKSALLRAMIGEMNLLTGSLRKDIGDCAYCDQNSWLQNESIRTNIVGNNDDFDTELYKKTIWACDLEQDLSEIPERDSAKVGSNGISLSGGQRQRISIARAVYARKELFILDDSFSALDPRTEENLTRRLLRPNGMMRANGQTVIIASNKESLLLSADFVILLDTDGRIQAQGSPQQLAPLFTVQARELSLDDNKCHASSQTDSLAPDVSPRQQLKPTERKEFKSDITKVSVYGSYLRSMGLWKGAVFCVFLTLQTFFSKFPTVWLQWWLDGEPHKMSHSYAKYIGIYSLFQGAALTFTLLSAFQQLRIVMPRTSRYFHTRLLKATVSLPMSTFTVIDTGSITNKFSQDLQLIDWNLPITFLNASEGALGTLAQAIIVASSSPYIFIAFPALFLAVFAIQRFYLRTSRQVRAMDIESKSPLVTHFLETINGLHTIRAFGWQRRSQRSYQTLLSASQKPYYQRFMLQRWLNLVLDMVAAGVAILVVGLAIKFQTRSTLIGLALVNVISLNETLQLLIVQWAVMEISLGSITRLEEFTAQAKSETNPQQQDEPAPQMMGRRWPPQGSIEYRNVIARYHESGPDALKGISLSIPAGSKVGICGRTGSGKSTLISALFQMIDVTCGSIVIDGVDTTSLHPETIRSSLIGISQQSYVIPGLSVRDNLGLGCPEPLDDSQFIAALEKVSLWETISKRGGLSAVLDNDTLSTGQSQLFSCARALLRPGAVVVLDEPASNLTSETADMIQRVVVDAFRERTVIVIMHQIERLLDFDLVVVMEDGRVAEMGRPQELREGAGPFRMLLDASQGRA</sequence>
<dbReference type="VEuPathDB" id="FungiDB:BO70DRAFT_341220"/>
<dbReference type="FunFam" id="3.40.50.300:FF:002145">
    <property type="entry name" value="ABC transporter (MsbA subfamily)"/>
    <property type="match status" value="1"/>
</dbReference>
<dbReference type="GO" id="GO:0140359">
    <property type="term" value="F:ABC-type transporter activity"/>
    <property type="evidence" value="ECO:0007669"/>
    <property type="project" value="InterPro"/>
</dbReference>
<evidence type="ECO:0000256" key="1">
    <source>
        <dbReference type="ARBA" id="ARBA00004651"/>
    </source>
</evidence>
<keyword evidence="4" id="KW-1003">Cell membrane</keyword>
<keyword evidence="8 12" id="KW-1133">Transmembrane helix</keyword>
<protein>
    <submittedName>
        <fullName evidence="15">Putative ABC multidrug transporter</fullName>
    </submittedName>
</protein>
<feature type="transmembrane region" description="Helical" evidence="12">
    <location>
        <begin position="892"/>
        <end position="912"/>
    </location>
</feature>